<keyword evidence="11" id="KW-0697">Rotamase</keyword>
<evidence type="ECO:0000313" key="14">
    <source>
        <dbReference type="EMBL" id="UNZ00153.1"/>
    </source>
</evidence>
<evidence type="ECO:0000256" key="5">
    <source>
        <dbReference type="ARBA" id="ARBA00022989"/>
    </source>
</evidence>
<dbReference type="Pfam" id="PF13623">
    <property type="entry name" value="SurA_N_2"/>
    <property type="match status" value="1"/>
</dbReference>
<dbReference type="SUPFAM" id="SSF54534">
    <property type="entry name" value="FKBP-like"/>
    <property type="match status" value="1"/>
</dbReference>
<protein>
    <recommendedName>
        <fullName evidence="9">Periplasmic chaperone PpiD</fullName>
    </recommendedName>
    <alternativeName>
        <fullName evidence="10">Periplasmic folding chaperone</fullName>
    </alternativeName>
</protein>
<evidence type="ECO:0000256" key="10">
    <source>
        <dbReference type="ARBA" id="ARBA00042775"/>
    </source>
</evidence>
<keyword evidence="2" id="KW-1003">Cell membrane</keyword>
<evidence type="ECO:0000256" key="9">
    <source>
        <dbReference type="ARBA" id="ARBA00040743"/>
    </source>
</evidence>
<dbReference type="Gene3D" id="3.10.50.40">
    <property type="match status" value="1"/>
</dbReference>
<evidence type="ECO:0000259" key="13">
    <source>
        <dbReference type="PROSITE" id="PS50198"/>
    </source>
</evidence>
<evidence type="ECO:0000256" key="12">
    <source>
        <dbReference type="SAM" id="Phobius"/>
    </source>
</evidence>
<keyword evidence="6 12" id="KW-0472">Membrane</keyword>
<evidence type="ECO:0000256" key="7">
    <source>
        <dbReference type="ARBA" id="ARBA00023186"/>
    </source>
</evidence>
<dbReference type="PANTHER" id="PTHR47529:SF1">
    <property type="entry name" value="PERIPLASMIC CHAPERONE PPID"/>
    <property type="match status" value="1"/>
</dbReference>
<keyword evidence="15" id="KW-1185">Reference proteome</keyword>
<accession>A0ABY3YQR9</accession>
<dbReference type="InterPro" id="IPR027304">
    <property type="entry name" value="Trigger_fact/SurA_dom_sf"/>
</dbReference>
<dbReference type="PANTHER" id="PTHR47529">
    <property type="entry name" value="PEPTIDYL-PROLYL CIS-TRANS ISOMERASE D"/>
    <property type="match status" value="1"/>
</dbReference>
<keyword evidence="7" id="KW-0143">Chaperone</keyword>
<evidence type="ECO:0000256" key="3">
    <source>
        <dbReference type="ARBA" id="ARBA00022519"/>
    </source>
</evidence>
<evidence type="ECO:0000256" key="2">
    <source>
        <dbReference type="ARBA" id="ARBA00022475"/>
    </source>
</evidence>
<organism evidence="14 15">
    <name type="scientific">Zhouia spongiae</name>
    <dbReference type="NCBI Taxonomy" id="2202721"/>
    <lineage>
        <taxon>Bacteria</taxon>
        <taxon>Pseudomonadati</taxon>
        <taxon>Bacteroidota</taxon>
        <taxon>Flavobacteriia</taxon>
        <taxon>Flavobacteriales</taxon>
        <taxon>Flavobacteriaceae</taxon>
        <taxon>Zhouia</taxon>
    </lineage>
</organism>
<dbReference type="GO" id="GO:0003755">
    <property type="term" value="F:peptidyl-prolyl cis-trans isomerase activity"/>
    <property type="evidence" value="ECO:0007669"/>
    <property type="project" value="UniProtKB-EC"/>
</dbReference>
<evidence type="ECO:0000256" key="1">
    <source>
        <dbReference type="ARBA" id="ARBA00004382"/>
    </source>
</evidence>
<reference evidence="14 15" key="1">
    <citation type="journal article" date="2018" name="Int. J. Syst. Evol. Microbiol.">
        <title>Zhouia spongiae sp. nov., isolated from a marine sponge.</title>
        <authorList>
            <person name="Zhuang L."/>
            <person name="Lin B."/>
            <person name="Qin F."/>
            <person name="Luo L."/>
        </authorList>
    </citation>
    <scope>NUCLEOTIDE SEQUENCE [LARGE SCALE GENOMIC DNA]</scope>
    <source>
        <strain evidence="14 15">HN-Y44</strain>
    </source>
</reference>
<keyword evidence="11 14" id="KW-0413">Isomerase</keyword>
<gene>
    <name evidence="14" type="ORF">MQE36_07365</name>
</gene>
<dbReference type="PROSITE" id="PS50198">
    <property type="entry name" value="PPIC_PPIASE_2"/>
    <property type="match status" value="1"/>
</dbReference>
<evidence type="ECO:0000256" key="6">
    <source>
        <dbReference type="ARBA" id="ARBA00023136"/>
    </source>
</evidence>
<dbReference type="RefSeq" id="WP_242938520.1">
    <property type="nucleotide sequence ID" value="NZ_CP094326.1"/>
</dbReference>
<proteinExistence type="inferred from homology"/>
<keyword evidence="3" id="KW-0997">Cell inner membrane</keyword>
<evidence type="ECO:0000256" key="11">
    <source>
        <dbReference type="PROSITE-ProRule" id="PRU00278"/>
    </source>
</evidence>
<dbReference type="InterPro" id="IPR052029">
    <property type="entry name" value="PpiD_chaperone"/>
</dbReference>
<comment type="subcellular location">
    <subcellularLocation>
        <location evidence="1">Cell inner membrane</location>
        <topology evidence="1">Single-pass type II membrane protein</topology>
        <orientation evidence="1">Periplasmic side</orientation>
    </subcellularLocation>
</comment>
<comment type="similarity">
    <text evidence="8">Belongs to the PpiD chaperone family.</text>
</comment>
<evidence type="ECO:0000256" key="8">
    <source>
        <dbReference type="ARBA" id="ARBA00038408"/>
    </source>
</evidence>
<feature type="transmembrane region" description="Helical" evidence="12">
    <location>
        <begin position="12"/>
        <end position="31"/>
    </location>
</feature>
<evidence type="ECO:0000256" key="4">
    <source>
        <dbReference type="ARBA" id="ARBA00022692"/>
    </source>
</evidence>
<evidence type="ECO:0000313" key="15">
    <source>
        <dbReference type="Proteomes" id="UP000829476"/>
    </source>
</evidence>
<dbReference type="Proteomes" id="UP000829476">
    <property type="component" value="Chromosome"/>
</dbReference>
<name>A0ABY3YQR9_9FLAO</name>
<dbReference type="EMBL" id="CP094326">
    <property type="protein sequence ID" value="UNZ00153.1"/>
    <property type="molecule type" value="Genomic_DNA"/>
</dbReference>
<feature type="domain" description="PpiC" evidence="13">
    <location>
        <begin position="348"/>
        <end position="453"/>
    </location>
</feature>
<dbReference type="InterPro" id="IPR046357">
    <property type="entry name" value="PPIase_dom_sf"/>
</dbReference>
<keyword evidence="4 12" id="KW-0812">Transmembrane</keyword>
<sequence length="706" mass="77760">MAILGKIRSRSLILILVIGLALFAFVISDLFNNNAFSSTKSDVGEINGNPISREGFAQKVDNLSRQYQGRASTMQVVNQVWNQEVRTALLEEQFEELGINIEKDQIINVVKSNPQLASNPAFLNEAGVFDTGKFVEYIADLKANNPLAYQQWEIQENALINASKEQSYFNLIKAGVVATLKDGEVAYQLENDKVDFKYVQVPYSSVADSTITVTDSEISSYIKDHKKEFEGDASRNIRFVFFEEKPSEQDELTIEKEVADLLNSSVVYNNATQTNDTVQGFAGLSKDHVAEFVAKHSDIPFDTIYVTKAQLPAQFSDTLFNLNIGEVFGPYKDGETYKLTRMMAKRDGGNVKASHILIGYEGSGVNLKENRTKEQAEALAKEVLAKVKAGEEFATLAGEYSEDPGSAFSGGTYDNIFPGQMVKPFNDFIFDNGIGSVDVVETDFGFHVIKIEDKYNVVQLATISRKILPSEETTNELYTSATRFEMDAASAEADKFTEIAKESDYVVRPVNNIIALQEIIPGLGEQRGLVQWAFKEETKVGDVSRFNVSGGYAIVQLTRKTKEGLMSVENARAIVTPIIRKQKKAAKIIEANQGKSIDELAGSNNVTVRTASDLNMKTPSIAGAGREPRVVGTAFALQEGSTSGLVEGENGVYMVQLTRKKPAATLDNYAPYATTQRTTNRGRSAGAAFSALRENAEIEDNRADFY</sequence>
<dbReference type="SUPFAM" id="SSF109998">
    <property type="entry name" value="Triger factor/SurA peptide-binding domain-like"/>
    <property type="match status" value="1"/>
</dbReference>
<dbReference type="Pfam" id="PF13616">
    <property type="entry name" value="Rotamase_3"/>
    <property type="match status" value="1"/>
</dbReference>
<keyword evidence="5 12" id="KW-1133">Transmembrane helix</keyword>
<dbReference type="InterPro" id="IPR000297">
    <property type="entry name" value="PPIase_PpiC"/>
</dbReference>